<accession>A0ABS4CJ89</accession>
<proteinExistence type="predicted"/>
<keyword evidence="1" id="KW-0472">Membrane</keyword>
<dbReference type="EMBL" id="JAEDXU010000002">
    <property type="protein sequence ID" value="MBP1045864.1"/>
    <property type="molecule type" value="Genomic_DNA"/>
</dbReference>
<feature type="transmembrane region" description="Helical" evidence="1">
    <location>
        <begin position="49"/>
        <end position="71"/>
    </location>
</feature>
<feature type="transmembrane region" description="Helical" evidence="1">
    <location>
        <begin position="6"/>
        <end position="28"/>
    </location>
</feature>
<evidence type="ECO:0000313" key="3">
    <source>
        <dbReference type="Proteomes" id="UP000673375"/>
    </source>
</evidence>
<reference evidence="2 3" key="1">
    <citation type="submission" date="2020-12" db="EMBL/GenBank/DDBJ databases">
        <title>Vagococcus allomyrinae sp. nov. and Enterococcus lavae sp. nov., isolated from the larvae of Allomyrina dichotoma.</title>
        <authorList>
            <person name="Lee S.D."/>
        </authorList>
    </citation>
    <scope>NUCLEOTIDE SEQUENCE [LARGE SCALE GENOMIC DNA]</scope>
    <source>
        <strain evidence="2 3">BWM-S5</strain>
    </source>
</reference>
<keyword evidence="3" id="KW-1185">Reference proteome</keyword>
<name>A0ABS4CJ89_9ENTE</name>
<dbReference type="InterPro" id="IPR017259">
    <property type="entry name" value="UCP037672"/>
</dbReference>
<feature type="transmembrane region" description="Helical" evidence="1">
    <location>
        <begin position="77"/>
        <end position="95"/>
    </location>
</feature>
<evidence type="ECO:0000256" key="1">
    <source>
        <dbReference type="SAM" id="Phobius"/>
    </source>
</evidence>
<dbReference type="Pfam" id="PF12650">
    <property type="entry name" value="DUF3784"/>
    <property type="match status" value="1"/>
</dbReference>
<gene>
    <name evidence="2" type="ORF">I6N96_06190</name>
</gene>
<sequence>MDSDSVLQLGIALMSLVFGVQLLRGKWLMLIAGYNTMSEEKRQRVNGKALGKALGVFLLYVAVLCVLPVWFSVINDFFGWLIILPTLFLLVYTNISSRFKK</sequence>
<comment type="caution">
    <text evidence="2">The sequence shown here is derived from an EMBL/GenBank/DDBJ whole genome shotgun (WGS) entry which is preliminary data.</text>
</comment>
<dbReference type="Proteomes" id="UP000673375">
    <property type="component" value="Unassembled WGS sequence"/>
</dbReference>
<evidence type="ECO:0000313" key="2">
    <source>
        <dbReference type="EMBL" id="MBP1045864.1"/>
    </source>
</evidence>
<keyword evidence="1" id="KW-1133">Transmembrane helix</keyword>
<organism evidence="2 3">
    <name type="scientific">Enterococcus larvae</name>
    <dbReference type="NCBI Taxonomy" id="2794352"/>
    <lineage>
        <taxon>Bacteria</taxon>
        <taxon>Bacillati</taxon>
        <taxon>Bacillota</taxon>
        <taxon>Bacilli</taxon>
        <taxon>Lactobacillales</taxon>
        <taxon>Enterococcaceae</taxon>
        <taxon>Enterococcus</taxon>
    </lineage>
</organism>
<dbReference type="RefSeq" id="WP_209556662.1">
    <property type="nucleotide sequence ID" value="NZ_JAEDXU010000002.1"/>
</dbReference>
<keyword evidence="1" id="KW-0812">Transmembrane</keyword>
<protein>
    <submittedName>
        <fullName evidence="2">DUF3784 domain-containing protein</fullName>
    </submittedName>
</protein>